<protein>
    <submittedName>
        <fullName evidence="1">Uncharacterized protein</fullName>
    </submittedName>
</protein>
<dbReference type="Proteomes" id="UP000070188">
    <property type="component" value="Unassembled WGS sequence"/>
</dbReference>
<evidence type="ECO:0000313" key="2">
    <source>
        <dbReference type="Proteomes" id="UP000070188"/>
    </source>
</evidence>
<accession>A0A132MTL7</accession>
<dbReference type="EMBL" id="LAXD01000001">
    <property type="protein sequence ID" value="KWX01248.1"/>
    <property type="molecule type" value="Genomic_DNA"/>
</dbReference>
<dbReference type="AlphaFoldDB" id="A0A132MTL7"/>
<comment type="caution">
    <text evidence="1">The sequence shown here is derived from an EMBL/GenBank/DDBJ whole genome shotgun (WGS) entry which is preliminary data.</text>
</comment>
<organism evidence="1 2">
    <name type="scientific">Carbonactinospora thermoautotrophica</name>
    <dbReference type="NCBI Taxonomy" id="1469144"/>
    <lineage>
        <taxon>Bacteria</taxon>
        <taxon>Bacillati</taxon>
        <taxon>Actinomycetota</taxon>
        <taxon>Actinomycetes</taxon>
        <taxon>Kitasatosporales</taxon>
        <taxon>Carbonactinosporaceae</taxon>
        <taxon>Carbonactinospora</taxon>
    </lineage>
</organism>
<gene>
    <name evidence="1" type="ORF">LI90_2276</name>
</gene>
<name>A0A132MTL7_9ACTN</name>
<proteinExistence type="predicted"/>
<dbReference type="RefSeq" id="WP_269148590.1">
    <property type="nucleotide sequence ID" value="NZ_JYIJ01000011.1"/>
</dbReference>
<reference evidence="2" key="1">
    <citation type="submission" date="2015-04" db="EMBL/GenBank/DDBJ databases">
        <title>Physiological reanalysis, assessment of diazotrophy, and genome sequences of multiple isolates of Streptomyces thermoautotrophicus.</title>
        <authorList>
            <person name="MacKellar D.C."/>
            <person name="Lieber L."/>
            <person name="Norman J."/>
            <person name="Bolger A."/>
            <person name="Tobin C."/>
            <person name="Murray J.W."/>
            <person name="Chang R."/>
            <person name="Ford T."/>
            <person name="Nguyen P.Q."/>
            <person name="Woodward J."/>
            <person name="Permingeat H."/>
            <person name="Joshi N.S."/>
            <person name="Silver P.A."/>
            <person name="Usadel B."/>
            <person name="Rutherford A.W."/>
            <person name="Friesen M."/>
            <person name="Prell J."/>
        </authorList>
    </citation>
    <scope>NUCLEOTIDE SEQUENCE [LARGE SCALE GENOMIC DNA]</scope>
    <source>
        <strain evidence="2">H1</strain>
    </source>
</reference>
<sequence length="42" mass="4604">MDIVGVRGSHSVRDVPGRAEFGEPGEFGVPKRWMVTGLHRLA</sequence>
<evidence type="ECO:0000313" key="1">
    <source>
        <dbReference type="EMBL" id="KWX01248.1"/>
    </source>
</evidence>
<keyword evidence="2" id="KW-1185">Reference proteome</keyword>
<dbReference type="PATRIC" id="fig|1469144.10.peg.2471"/>